<dbReference type="Proteomes" id="UP000490939">
    <property type="component" value="Unassembled WGS sequence"/>
</dbReference>
<keyword evidence="5" id="KW-1185">Reference proteome</keyword>
<reference evidence="3 5" key="1">
    <citation type="submission" date="2019-07" db="EMBL/GenBank/DDBJ databases">
        <title>Venturia inaequalis Genome Resource.</title>
        <authorList>
            <person name="Lichtner F.J."/>
        </authorList>
    </citation>
    <scope>NUCLEOTIDE SEQUENCE [LARGE SCALE GENOMIC DNA]</scope>
    <source>
        <strain evidence="2 4">120213</strain>
        <strain evidence="3 5">DMI_063113</strain>
    </source>
</reference>
<proteinExistence type="predicted"/>
<gene>
    <name evidence="3" type="ORF">EG327_008454</name>
    <name evidence="2" type="ORF">EG328_003666</name>
</gene>
<evidence type="ECO:0000313" key="2">
    <source>
        <dbReference type="EMBL" id="KAE9974760.1"/>
    </source>
</evidence>
<dbReference type="SUPFAM" id="SSF56112">
    <property type="entry name" value="Protein kinase-like (PK-like)"/>
    <property type="match status" value="1"/>
</dbReference>
<dbReference type="PROSITE" id="PS50011">
    <property type="entry name" value="PROTEIN_KINASE_DOM"/>
    <property type="match status" value="1"/>
</dbReference>
<dbReference type="InterPro" id="IPR008271">
    <property type="entry name" value="Ser/Thr_kinase_AS"/>
</dbReference>
<dbReference type="InterPro" id="IPR011009">
    <property type="entry name" value="Kinase-like_dom_sf"/>
</dbReference>
<dbReference type="Pfam" id="PF00069">
    <property type="entry name" value="Pkinase"/>
    <property type="match status" value="1"/>
</dbReference>
<sequence>MSPLPADPVQSETPKRALTPMEQVMGDSGRQYLIQKTLQEKEGYPSRVYLATSGNQKFILKDIIEDRFKYYYDMYSTLSSPCLRLLEDTVSKRSMFIYKHLNGHLLKLAQKNLALQQTKRILKDALQGLAALHEQDIVHTDIKPNNIMIDWKEDGGEIVIEQVQLTDIEDSAYVGSRQAIVGKQMGNYMWRSPEAHAQGKVHKYSDMFSFGIVCIYAVTKRVIFAVAEEELEGGKVELLSIVLEHQISYLADREGLDGFLEHLGDSPWVNVFCVIRDGFGAANPRRPFALWGDVVDADFKDLVGGLTNFDPRKRMTAQDALAHKWFADV</sequence>
<evidence type="ECO:0000313" key="5">
    <source>
        <dbReference type="Proteomes" id="UP000490939"/>
    </source>
</evidence>
<dbReference type="GO" id="GO:0005524">
    <property type="term" value="F:ATP binding"/>
    <property type="evidence" value="ECO:0007669"/>
    <property type="project" value="InterPro"/>
</dbReference>
<organism evidence="3 5">
    <name type="scientific">Venturia inaequalis</name>
    <name type="common">Apple scab fungus</name>
    <dbReference type="NCBI Taxonomy" id="5025"/>
    <lineage>
        <taxon>Eukaryota</taxon>
        <taxon>Fungi</taxon>
        <taxon>Dikarya</taxon>
        <taxon>Ascomycota</taxon>
        <taxon>Pezizomycotina</taxon>
        <taxon>Dothideomycetes</taxon>
        <taxon>Pleosporomycetidae</taxon>
        <taxon>Venturiales</taxon>
        <taxon>Venturiaceae</taxon>
        <taxon>Venturia</taxon>
    </lineage>
</organism>
<dbReference type="Proteomes" id="UP000447873">
    <property type="component" value="Unassembled WGS sequence"/>
</dbReference>
<feature type="domain" description="Protein kinase" evidence="1">
    <location>
        <begin position="1"/>
        <end position="326"/>
    </location>
</feature>
<dbReference type="OrthoDB" id="4062651at2759"/>
<dbReference type="Gene3D" id="1.10.510.10">
    <property type="entry name" value="Transferase(Phosphotransferase) domain 1"/>
    <property type="match status" value="1"/>
</dbReference>
<name>A0A8H3YZK3_VENIN</name>
<comment type="caution">
    <text evidence="3">The sequence shown here is derived from an EMBL/GenBank/DDBJ whole genome shotgun (WGS) entry which is preliminary data.</text>
</comment>
<dbReference type="EMBL" id="WNWS01000210">
    <property type="protein sequence ID" value="KAE9974760.1"/>
    <property type="molecule type" value="Genomic_DNA"/>
</dbReference>
<protein>
    <recommendedName>
        <fullName evidence="1">Protein kinase domain-containing protein</fullName>
    </recommendedName>
</protein>
<dbReference type="PROSITE" id="PS00108">
    <property type="entry name" value="PROTEIN_KINASE_ST"/>
    <property type="match status" value="1"/>
</dbReference>
<dbReference type="EMBL" id="WNWR01000529">
    <property type="protein sequence ID" value="KAE9975402.1"/>
    <property type="molecule type" value="Genomic_DNA"/>
</dbReference>
<dbReference type="PANTHER" id="PTHR24347">
    <property type="entry name" value="SERINE/THREONINE-PROTEIN KINASE"/>
    <property type="match status" value="1"/>
</dbReference>
<evidence type="ECO:0000259" key="1">
    <source>
        <dbReference type="PROSITE" id="PS50011"/>
    </source>
</evidence>
<evidence type="ECO:0000313" key="4">
    <source>
        <dbReference type="Proteomes" id="UP000447873"/>
    </source>
</evidence>
<accession>A0A8H3YZK3</accession>
<dbReference type="SMART" id="SM00220">
    <property type="entry name" value="S_TKc"/>
    <property type="match status" value="1"/>
</dbReference>
<dbReference type="GO" id="GO:0004672">
    <property type="term" value="F:protein kinase activity"/>
    <property type="evidence" value="ECO:0007669"/>
    <property type="project" value="InterPro"/>
</dbReference>
<dbReference type="InterPro" id="IPR000719">
    <property type="entry name" value="Prot_kinase_dom"/>
</dbReference>
<evidence type="ECO:0000313" key="3">
    <source>
        <dbReference type="EMBL" id="KAE9975402.1"/>
    </source>
</evidence>
<dbReference type="AlphaFoldDB" id="A0A8H3YZK3"/>